<evidence type="ECO:0000313" key="2">
    <source>
        <dbReference type="Proteomes" id="UP000820977"/>
    </source>
</evidence>
<accession>A0ABX2AZ10</accession>
<gene>
    <name evidence="1" type="ORF">HPS54_02355</name>
</gene>
<evidence type="ECO:0000313" key="1">
    <source>
        <dbReference type="EMBL" id="NPE24372.1"/>
    </source>
</evidence>
<keyword evidence="2" id="KW-1185">Reference proteome</keyword>
<organism evidence="1 2">
    <name type="scientific">Xylanibacter caecicola</name>
    <dbReference type="NCBI Taxonomy" id="2736294"/>
    <lineage>
        <taxon>Bacteria</taxon>
        <taxon>Pseudomonadati</taxon>
        <taxon>Bacteroidota</taxon>
        <taxon>Bacteroidia</taxon>
        <taxon>Bacteroidales</taxon>
        <taxon>Prevotellaceae</taxon>
        <taxon>Xylanibacter</taxon>
    </lineage>
</organism>
<dbReference type="EMBL" id="JABKKJ010000002">
    <property type="protein sequence ID" value="NPE24372.1"/>
    <property type="molecule type" value="Genomic_DNA"/>
</dbReference>
<name>A0ABX2AZ10_9BACT</name>
<protein>
    <submittedName>
        <fullName evidence="1">Uncharacterized protein</fullName>
    </submittedName>
</protein>
<proteinExistence type="predicted"/>
<dbReference type="Proteomes" id="UP000820977">
    <property type="component" value="Unassembled WGS sequence"/>
</dbReference>
<reference evidence="1 2" key="1">
    <citation type="submission" date="2020-05" db="EMBL/GenBank/DDBJ databases">
        <title>Distinct polysaccharide utilization as determinants for interspecies competition between intestinal Prevotella spp.</title>
        <authorList>
            <person name="Galvez E.J.C."/>
            <person name="Iljazovic A."/>
            <person name="Strowig T."/>
        </authorList>
    </citation>
    <scope>NUCLEOTIDE SEQUENCE [LARGE SCALE GENOMIC DNA]</scope>
    <source>
        <strain evidence="1 2">PCHR</strain>
    </source>
</reference>
<comment type="caution">
    <text evidence="1">The sequence shown here is derived from an EMBL/GenBank/DDBJ whole genome shotgun (WGS) entry which is preliminary data.</text>
</comment>
<sequence>MKKNIYITPETTVYETISEGEILAGSLPKGDEEKDIIIDEEEILSKPYTPPTIDLWEEEEE</sequence>
<dbReference type="RefSeq" id="WP_172343867.1">
    <property type="nucleotide sequence ID" value="NZ_CASYYZ010000008.1"/>
</dbReference>